<organism evidence="8 9">
    <name type="scientific">Ramlibacter lithotrophicus</name>
    <dbReference type="NCBI Taxonomy" id="2606681"/>
    <lineage>
        <taxon>Bacteria</taxon>
        <taxon>Pseudomonadati</taxon>
        <taxon>Pseudomonadota</taxon>
        <taxon>Betaproteobacteria</taxon>
        <taxon>Burkholderiales</taxon>
        <taxon>Comamonadaceae</taxon>
        <taxon>Ramlibacter</taxon>
    </lineage>
</organism>
<feature type="transmembrane region" description="Helical" evidence="6">
    <location>
        <begin position="80"/>
        <end position="100"/>
    </location>
</feature>
<feature type="transmembrane region" description="Helical" evidence="6">
    <location>
        <begin position="269"/>
        <end position="287"/>
    </location>
</feature>
<feature type="transmembrane region" description="Helical" evidence="6">
    <location>
        <begin position="218"/>
        <end position="236"/>
    </location>
</feature>
<evidence type="ECO:0000313" key="9">
    <source>
        <dbReference type="Proteomes" id="UP000521868"/>
    </source>
</evidence>
<keyword evidence="3 6" id="KW-0812">Transmembrane</keyword>
<dbReference type="GO" id="GO:0022857">
    <property type="term" value="F:transmembrane transporter activity"/>
    <property type="evidence" value="ECO:0007669"/>
    <property type="project" value="InterPro"/>
</dbReference>
<dbReference type="Proteomes" id="UP000521868">
    <property type="component" value="Unassembled WGS sequence"/>
</dbReference>
<feature type="transmembrane region" description="Helical" evidence="6">
    <location>
        <begin position="336"/>
        <end position="355"/>
    </location>
</feature>
<keyword evidence="4 6" id="KW-1133">Transmembrane helix</keyword>
<dbReference type="Pfam" id="PF07690">
    <property type="entry name" value="MFS_1"/>
    <property type="match status" value="1"/>
</dbReference>
<gene>
    <name evidence="8" type="ORF">RAMLITH_02685</name>
</gene>
<dbReference type="SUPFAM" id="SSF103473">
    <property type="entry name" value="MFS general substrate transporter"/>
    <property type="match status" value="1"/>
</dbReference>
<comment type="subcellular location">
    <subcellularLocation>
        <location evidence="1">Cell membrane</location>
        <topology evidence="1">Multi-pass membrane protein</topology>
    </subcellularLocation>
</comment>
<keyword evidence="9" id="KW-1185">Reference proteome</keyword>
<dbReference type="GO" id="GO:0005886">
    <property type="term" value="C:plasma membrane"/>
    <property type="evidence" value="ECO:0007669"/>
    <property type="project" value="UniProtKB-SubCell"/>
</dbReference>
<dbReference type="InterPro" id="IPR036259">
    <property type="entry name" value="MFS_trans_sf"/>
</dbReference>
<evidence type="ECO:0000256" key="6">
    <source>
        <dbReference type="SAM" id="Phobius"/>
    </source>
</evidence>
<evidence type="ECO:0000256" key="1">
    <source>
        <dbReference type="ARBA" id="ARBA00004651"/>
    </source>
</evidence>
<dbReference type="AlphaFoldDB" id="A0A7X6DCQ7"/>
<evidence type="ECO:0000256" key="3">
    <source>
        <dbReference type="ARBA" id="ARBA00022692"/>
    </source>
</evidence>
<evidence type="ECO:0000256" key="4">
    <source>
        <dbReference type="ARBA" id="ARBA00022989"/>
    </source>
</evidence>
<sequence length="371" mass="37809">MIVGGVLSEIAVGLRIPVPTAGQLIAAGALLMCVSAPLLAAVVAGWDRRRLLALSLVWYGVLHLACSLAPSFAALLPLRVLAMIAPAVFTPQAAACIGLLVPAEQRGRGITFVFLGWSIASVLGMPLGAFVGGTFGWASAFVLVGVLSLAGAAWVWRAMPDGVRPPALSRAAWSATLGSAPLMMSVGVTVLYAAGQFVLSSYLAPYFRQKLGVTAGELGLILAWFGAFGFLGNMLMSRHVDRIGADRAVLLGIASMAVSFAVWPLGTSIVLAAIVIVPWALGCFATNSAQQARLVGIAPGLAAGSIALNSSAMYAGQAMGAAGGGWLIVNTGNMDTLHWVGFATLLLAAAGSAWASRLQEASARAGTAAPG</sequence>
<reference evidence="8 9" key="1">
    <citation type="journal article" date="2020" name="Nature">
        <title>Bacterial chemolithoautotrophy via manganese oxidation.</title>
        <authorList>
            <person name="Yu H."/>
            <person name="Leadbetter J.R."/>
        </authorList>
    </citation>
    <scope>NUCLEOTIDE SEQUENCE [LARGE SCALE GENOMIC DNA]</scope>
    <source>
        <strain evidence="8 9">RBP-1</strain>
    </source>
</reference>
<dbReference type="PANTHER" id="PTHR43124:SF10">
    <property type="entry name" value="PURINE EFFLUX PUMP PBUE"/>
    <property type="match status" value="1"/>
</dbReference>
<feature type="transmembrane region" description="Helical" evidence="6">
    <location>
        <begin position="248"/>
        <end position="263"/>
    </location>
</feature>
<evidence type="ECO:0000256" key="2">
    <source>
        <dbReference type="ARBA" id="ARBA00022475"/>
    </source>
</evidence>
<accession>A0A7X6DCQ7</accession>
<dbReference type="InterPro" id="IPR011701">
    <property type="entry name" value="MFS"/>
</dbReference>
<keyword evidence="5 6" id="KW-0472">Membrane</keyword>
<feature type="transmembrane region" description="Helical" evidence="6">
    <location>
        <begin position="112"/>
        <end position="131"/>
    </location>
</feature>
<keyword evidence="2" id="KW-1003">Cell membrane</keyword>
<protein>
    <submittedName>
        <fullName evidence="8">MFS transporter</fullName>
    </submittedName>
</protein>
<dbReference type="InterPro" id="IPR020846">
    <property type="entry name" value="MFS_dom"/>
</dbReference>
<feature type="transmembrane region" description="Helical" evidence="6">
    <location>
        <begin position="177"/>
        <end position="198"/>
    </location>
</feature>
<name>A0A7X6DCQ7_9BURK</name>
<evidence type="ECO:0000256" key="5">
    <source>
        <dbReference type="ARBA" id="ARBA00023136"/>
    </source>
</evidence>
<feature type="transmembrane region" description="Helical" evidence="6">
    <location>
        <begin position="24"/>
        <end position="44"/>
    </location>
</feature>
<dbReference type="PANTHER" id="PTHR43124">
    <property type="entry name" value="PURINE EFFLUX PUMP PBUE"/>
    <property type="match status" value="1"/>
</dbReference>
<dbReference type="PROSITE" id="PS50850">
    <property type="entry name" value="MFS"/>
    <property type="match status" value="1"/>
</dbReference>
<feature type="transmembrane region" description="Helical" evidence="6">
    <location>
        <begin position="294"/>
        <end position="316"/>
    </location>
</feature>
<comment type="caution">
    <text evidence="8">The sequence shown here is derived from an EMBL/GenBank/DDBJ whole genome shotgun (WGS) entry which is preliminary data.</text>
</comment>
<dbReference type="EMBL" id="VTOX01000001">
    <property type="protein sequence ID" value="NKE64717.1"/>
    <property type="molecule type" value="Genomic_DNA"/>
</dbReference>
<proteinExistence type="predicted"/>
<evidence type="ECO:0000259" key="7">
    <source>
        <dbReference type="PROSITE" id="PS50850"/>
    </source>
</evidence>
<dbReference type="CDD" id="cd17324">
    <property type="entry name" value="MFS_NepI_like"/>
    <property type="match status" value="1"/>
</dbReference>
<feature type="transmembrane region" description="Helical" evidence="6">
    <location>
        <begin position="137"/>
        <end position="156"/>
    </location>
</feature>
<evidence type="ECO:0000313" key="8">
    <source>
        <dbReference type="EMBL" id="NKE64717.1"/>
    </source>
</evidence>
<dbReference type="Gene3D" id="1.20.1250.20">
    <property type="entry name" value="MFS general substrate transporter like domains"/>
    <property type="match status" value="2"/>
</dbReference>
<feature type="transmembrane region" description="Helical" evidence="6">
    <location>
        <begin position="51"/>
        <end position="74"/>
    </location>
</feature>
<feature type="domain" description="Major facilitator superfamily (MFS) profile" evidence="7">
    <location>
        <begin position="1"/>
        <end position="363"/>
    </location>
</feature>
<dbReference type="InterPro" id="IPR050189">
    <property type="entry name" value="MFS_Efflux_Transporters"/>
</dbReference>